<gene>
    <name evidence="10" type="ORF">F9U64_06880</name>
</gene>
<evidence type="ECO:0000313" key="11">
    <source>
        <dbReference type="Proteomes" id="UP000480246"/>
    </source>
</evidence>
<dbReference type="InterPro" id="IPR011990">
    <property type="entry name" value="TPR-like_helical_dom_sf"/>
</dbReference>
<keyword evidence="6" id="KW-0804">Transcription</keyword>
<dbReference type="GO" id="GO:0003677">
    <property type="term" value="F:DNA binding"/>
    <property type="evidence" value="ECO:0007669"/>
    <property type="project" value="UniProtKB-KW"/>
</dbReference>
<proteinExistence type="inferred from homology"/>
<evidence type="ECO:0000256" key="6">
    <source>
        <dbReference type="ARBA" id="ARBA00023163"/>
    </source>
</evidence>
<evidence type="ECO:0000256" key="8">
    <source>
        <dbReference type="PROSITE-ProRule" id="PRU00339"/>
    </source>
</evidence>
<dbReference type="Proteomes" id="UP000480246">
    <property type="component" value="Unassembled WGS sequence"/>
</dbReference>
<dbReference type="InterPro" id="IPR001867">
    <property type="entry name" value="OmpR/PhoB-type_DNA-bd"/>
</dbReference>
<name>A0A7C8GU15_9BACI</name>
<dbReference type="PANTHER" id="PTHR35807">
    <property type="entry name" value="TRANSCRIPTIONAL REGULATOR REDD-RELATED"/>
    <property type="match status" value="1"/>
</dbReference>
<protein>
    <submittedName>
        <fullName evidence="10">Response regulator</fullName>
    </submittedName>
</protein>
<dbReference type="RefSeq" id="WP_153402256.1">
    <property type="nucleotide sequence ID" value="NZ_ML762426.1"/>
</dbReference>
<dbReference type="Gene3D" id="1.25.40.10">
    <property type="entry name" value="Tetratricopeptide repeat domain"/>
    <property type="match status" value="1"/>
</dbReference>
<sequence length="374" mass="44070">MKVILFDDELHALKFFEHQIKNLKDVKIIGQYTQPYITNKMDQIRDADLIFIDIEMPEVSGLQLAKQILQSHPKKPIVFVTAFKEYAAEAFEIDALDYIVKPIELKRLQVTFERARAFLASDITSHSNDKPLLHINLFKELTFALLNQDQRIVYWRTSKAKELFLYLLQQHGRAVHSSELIEVLFPHIDVDKAISQLYVTIHHVRKTVKEFEGYISITNHQKGYILLLNNVKIDVAEFEKQLSDHKNISTETISELEEILKLYTGSFLESYDYLWAVAERERLDMIWLQAASQIANYYRDRGSLDKAAEWYLKICKMNPDNEQAHYSLMQVYASLGYHLLVEHQYNELRLYLQDLNLPMSSFIKKWYEGWRKSI</sequence>
<dbReference type="InterPro" id="IPR016032">
    <property type="entry name" value="Sig_transdc_resp-reg_C-effctor"/>
</dbReference>
<comment type="subcellular location">
    <subcellularLocation>
        <location evidence="1">Cytoplasm</location>
    </subcellularLocation>
</comment>
<feature type="modified residue" description="4-aspartylphosphate" evidence="7">
    <location>
        <position position="53"/>
    </location>
</feature>
<evidence type="ECO:0000256" key="1">
    <source>
        <dbReference type="ARBA" id="ARBA00004496"/>
    </source>
</evidence>
<dbReference type="InterPro" id="IPR011006">
    <property type="entry name" value="CheY-like_superfamily"/>
</dbReference>
<dbReference type="PROSITE" id="PS50005">
    <property type="entry name" value="TPR"/>
    <property type="match status" value="1"/>
</dbReference>
<dbReference type="InterPro" id="IPR001789">
    <property type="entry name" value="Sig_transdc_resp-reg_receiver"/>
</dbReference>
<dbReference type="SUPFAM" id="SSF52172">
    <property type="entry name" value="CheY-like"/>
    <property type="match status" value="1"/>
</dbReference>
<dbReference type="Pfam" id="PF03704">
    <property type="entry name" value="BTAD"/>
    <property type="match status" value="1"/>
</dbReference>
<reference evidence="10 11" key="1">
    <citation type="submission" date="2019-10" db="EMBL/GenBank/DDBJ databases">
        <title>Gracilibacillus sp. nov. isolated from rice seeds.</title>
        <authorList>
            <person name="He S."/>
        </authorList>
    </citation>
    <scope>NUCLEOTIDE SEQUENCE [LARGE SCALE GENOMIC DNA]</scope>
    <source>
        <strain evidence="10 11">TD8</strain>
    </source>
</reference>
<dbReference type="InterPro" id="IPR019734">
    <property type="entry name" value="TPR_rpt"/>
</dbReference>
<dbReference type="EMBL" id="WEID01000030">
    <property type="protein sequence ID" value="KAB8138046.1"/>
    <property type="molecule type" value="Genomic_DNA"/>
</dbReference>
<keyword evidence="11" id="KW-1185">Reference proteome</keyword>
<dbReference type="GO" id="GO:0006355">
    <property type="term" value="P:regulation of DNA-templated transcription"/>
    <property type="evidence" value="ECO:0007669"/>
    <property type="project" value="InterPro"/>
</dbReference>
<evidence type="ECO:0000256" key="5">
    <source>
        <dbReference type="ARBA" id="ARBA00023125"/>
    </source>
</evidence>
<dbReference type="Gene3D" id="1.10.10.10">
    <property type="entry name" value="Winged helix-like DNA-binding domain superfamily/Winged helix DNA-binding domain"/>
    <property type="match status" value="1"/>
</dbReference>
<keyword evidence="8" id="KW-0802">TPR repeat</keyword>
<dbReference type="SUPFAM" id="SSF48452">
    <property type="entry name" value="TPR-like"/>
    <property type="match status" value="1"/>
</dbReference>
<dbReference type="OrthoDB" id="3190595at2"/>
<dbReference type="SMART" id="SM01043">
    <property type="entry name" value="BTAD"/>
    <property type="match status" value="1"/>
</dbReference>
<dbReference type="InterPro" id="IPR036388">
    <property type="entry name" value="WH-like_DNA-bd_sf"/>
</dbReference>
<dbReference type="PROSITE" id="PS50110">
    <property type="entry name" value="RESPONSE_REGULATORY"/>
    <property type="match status" value="1"/>
</dbReference>
<comment type="caution">
    <text evidence="10">The sequence shown here is derived from an EMBL/GenBank/DDBJ whole genome shotgun (WGS) entry which is preliminary data.</text>
</comment>
<dbReference type="GO" id="GO:0005737">
    <property type="term" value="C:cytoplasm"/>
    <property type="evidence" value="ECO:0007669"/>
    <property type="project" value="UniProtKB-SubCell"/>
</dbReference>
<dbReference type="Gene3D" id="3.40.50.2300">
    <property type="match status" value="1"/>
</dbReference>
<dbReference type="InterPro" id="IPR005158">
    <property type="entry name" value="BTAD"/>
</dbReference>
<evidence type="ECO:0000313" key="10">
    <source>
        <dbReference type="EMBL" id="KAB8138046.1"/>
    </source>
</evidence>
<dbReference type="SMART" id="SM00862">
    <property type="entry name" value="Trans_reg_C"/>
    <property type="match status" value="1"/>
</dbReference>
<organism evidence="10 11">
    <name type="scientific">Gracilibacillus oryzae</name>
    <dbReference type="NCBI Taxonomy" id="1672701"/>
    <lineage>
        <taxon>Bacteria</taxon>
        <taxon>Bacillati</taxon>
        <taxon>Bacillota</taxon>
        <taxon>Bacilli</taxon>
        <taxon>Bacillales</taxon>
        <taxon>Bacillaceae</taxon>
        <taxon>Gracilibacillus</taxon>
    </lineage>
</organism>
<evidence type="ECO:0000256" key="4">
    <source>
        <dbReference type="ARBA" id="ARBA00023015"/>
    </source>
</evidence>
<keyword evidence="5" id="KW-0238">DNA-binding</keyword>
<dbReference type="GO" id="GO:0000160">
    <property type="term" value="P:phosphorelay signal transduction system"/>
    <property type="evidence" value="ECO:0007669"/>
    <property type="project" value="UniProtKB-KW"/>
</dbReference>
<keyword evidence="3" id="KW-0902">Two-component regulatory system</keyword>
<accession>A0A7C8GU15</accession>
<dbReference type="AlphaFoldDB" id="A0A7C8GU15"/>
<dbReference type="InterPro" id="IPR051677">
    <property type="entry name" value="AfsR-DnrI-RedD_regulator"/>
</dbReference>
<comment type="similarity">
    <text evidence="2">Belongs to the AfsR/DnrI/RedD regulatory family.</text>
</comment>
<feature type="domain" description="Response regulatory" evidence="9">
    <location>
        <begin position="2"/>
        <end position="116"/>
    </location>
</feature>
<evidence type="ECO:0000256" key="3">
    <source>
        <dbReference type="ARBA" id="ARBA00023012"/>
    </source>
</evidence>
<keyword evidence="4" id="KW-0805">Transcription regulation</keyword>
<evidence type="ECO:0000256" key="7">
    <source>
        <dbReference type="PROSITE-ProRule" id="PRU00169"/>
    </source>
</evidence>
<dbReference type="Pfam" id="PF00072">
    <property type="entry name" value="Response_reg"/>
    <property type="match status" value="1"/>
</dbReference>
<evidence type="ECO:0000256" key="2">
    <source>
        <dbReference type="ARBA" id="ARBA00005820"/>
    </source>
</evidence>
<evidence type="ECO:0000259" key="9">
    <source>
        <dbReference type="PROSITE" id="PS50110"/>
    </source>
</evidence>
<feature type="repeat" description="TPR" evidence="8">
    <location>
        <begin position="288"/>
        <end position="321"/>
    </location>
</feature>
<dbReference type="SUPFAM" id="SSF46894">
    <property type="entry name" value="C-terminal effector domain of the bipartite response regulators"/>
    <property type="match status" value="1"/>
</dbReference>
<dbReference type="SMART" id="SM00448">
    <property type="entry name" value="REC"/>
    <property type="match status" value="1"/>
</dbReference>
<keyword evidence="7" id="KW-0597">Phosphoprotein</keyword>
<dbReference type="PANTHER" id="PTHR35807:SF2">
    <property type="entry name" value="TRANSCRIPTIONAL ACTIVATOR DOMAIN"/>
    <property type="match status" value="1"/>
</dbReference>